<organism evidence="2 3">
    <name type="scientific">Saguinus oedipus</name>
    <name type="common">Cotton-top tamarin</name>
    <name type="synonym">Oedipomidas oedipus</name>
    <dbReference type="NCBI Taxonomy" id="9490"/>
    <lineage>
        <taxon>Eukaryota</taxon>
        <taxon>Metazoa</taxon>
        <taxon>Chordata</taxon>
        <taxon>Craniata</taxon>
        <taxon>Vertebrata</taxon>
        <taxon>Euteleostomi</taxon>
        <taxon>Mammalia</taxon>
        <taxon>Eutheria</taxon>
        <taxon>Euarchontoglires</taxon>
        <taxon>Primates</taxon>
        <taxon>Haplorrhini</taxon>
        <taxon>Platyrrhini</taxon>
        <taxon>Cebidae</taxon>
        <taxon>Callitrichinae</taxon>
        <taxon>Saguinus</taxon>
    </lineage>
</organism>
<feature type="compositionally biased region" description="Polar residues" evidence="1">
    <location>
        <begin position="60"/>
        <end position="70"/>
    </location>
</feature>
<proteinExistence type="predicted"/>
<feature type="non-terminal residue" evidence="2">
    <location>
        <position position="78"/>
    </location>
</feature>
<protein>
    <submittedName>
        <fullName evidence="2">Uncharacterized protein</fullName>
    </submittedName>
</protein>
<dbReference type="EMBL" id="JASSZA010000001">
    <property type="protein sequence ID" value="KAK2121273.1"/>
    <property type="molecule type" value="Genomic_DNA"/>
</dbReference>
<keyword evidence="3" id="KW-1185">Reference proteome</keyword>
<comment type="caution">
    <text evidence="2">The sequence shown here is derived from an EMBL/GenBank/DDBJ whole genome shotgun (WGS) entry which is preliminary data.</text>
</comment>
<name>A0ABQ9WHY2_SAGOE</name>
<feature type="compositionally biased region" description="Polar residues" evidence="1">
    <location>
        <begin position="35"/>
        <end position="44"/>
    </location>
</feature>
<evidence type="ECO:0000256" key="1">
    <source>
        <dbReference type="SAM" id="MobiDB-lite"/>
    </source>
</evidence>
<sequence>FGQKWGSVVKRKPLVLAYDFGHGTLASISPAGQEGPSSVSGSPTQPWPFLQMRREDQASGVWQESQTSTREAAHPQAG</sequence>
<feature type="region of interest" description="Disordered" evidence="1">
    <location>
        <begin position="25"/>
        <end position="78"/>
    </location>
</feature>
<accession>A0ABQ9WHY2</accession>
<feature type="non-terminal residue" evidence="2">
    <location>
        <position position="1"/>
    </location>
</feature>
<reference evidence="2 3" key="1">
    <citation type="submission" date="2023-05" db="EMBL/GenBank/DDBJ databases">
        <title>B98-5 Cell Line De Novo Hybrid Assembly: An Optical Mapping Approach.</title>
        <authorList>
            <person name="Kananen K."/>
            <person name="Auerbach J.A."/>
            <person name="Kautto E."/>
            <person name="Blachly J.S."/>
        </authorList>
    </citation>
    <scope>NUCLEOTIDE SEQUENCE [LARGE SCALE GENOMIC DNA]</scope>
    <source>
        <strain evidence="2">B95-8</strain>
        <tissue evidence="2">Cell line</tissue>
    </source>
</reference>
<evidence type="ECO:0000313" key="2">
    <source>
        <dbReference type="EMBL" id="KAK2121273.1"/>
    </source>
</evidence>
<gene>
    <name evidence="2" type="ORF">P7K49_002659</name>
</gene>
<evidence type="ECO:0000313" key="3">
    <source>
        <dbReference type="Proteomes" id="UP001266305"/>
    </source>
</evidence>
<dbReference type="Proteomes" id="UP001266305">
    <property type="component" value="Unassembled WGS sequence"/>
</dbReference>